<dbReference type="InterPro" id="IPR029063">
    <property type="entry name" value="SAM-dependent_MTases_sf"/>
</dbReference>
<dbReference type="PROSITE" id="PS01231">
    <property type="entry name" value="TRMA_2"/>
    <property type="match status" value="1"/>
</dbReference>
<feature type="active site" description="Nucleophile" evidence="4">
    <location>
        <position position="382"/>
    </location>
</feature>
<evidence type="ECO:0000256" key="3">
    <source>
        <dbReference type="ARBA" id="ARBA00022691"/>
    </source>
</evidence>
<dbReference type="GO" id="GO:0008168">
    <property type="term" value="F:methyltransferase activity"/>
    <property type="evidence" value="ECO:0007669"/>
    <property type="project" value="UniProtKB-KW"/>
</dbReference>
<dbReference type="PROSITE" id="PS50926">
    <property type="entry name" value="TRAM"/>
    <property type="match status" value="1"/>
</dbReference>
<evidence type="ECO:0000259" key="6">
    <source>
        <dbReference type="PROSITE" id="PS50926"/>
    </source>
</evidence>
<accession>A0ABY5J5U6</accession>
<feature type="binding site" evidence="4">
    <location>
        <position position="310"/>
    </location>
    <ligand>
        <name>S-adenosyl-L-methionine</name>
        <dbReference type="ChEBI" id="CHEBI:59789"/>
    </ligand>
</feature>
<evidence type="ECO:0000256" key="2">
    <source>
        <dbReference type="ARBA" id="ARBA00022679"/>
    </source>
</evidence>
<feature type="binding site" evidence="4">
    <location>
        <position position="260"/>
    </location>
    <ligand>
        <name>S-adenosyl-L-methionine</name>
        <dbReference type="ChEBI" id="CHEBI:59789"/>
    </ligand>
</feature>
<dbReference type="InterPro" id="IPR012340">
    <property type="entry name" value="NA-bd_OB-fold"/>
</dbReference>
<proteinExistence type="inferred from homology"/>
<dbReference type="InterPro" id="IPR002792">
    <property type="entry name" value="TRAM_dom"/>
</dbReference>
<dbReference type="PROSITE" id="PS51687">
    <property type="entry name" value="SAM_MT_RNA_M5U"/>
    <property type="match status" value="1"/>
</dbReference>
<evidence type="ECO:0000256" key="4">
    <source>
        <dbReference type="PROSITE-ProRule" id="PRU01024"/>
    </source>
</evidence>
<feature type="domain" description="TRAM" evidence="6">
    <location>
        <begin position="1"/>
        <end position="60"/>
    </location>
</feature>
<dbReference type="InterPro" id="IPR030390">
    <property type="entry name" value="MeTrfase_TrmA_AS"/>
</dbReference>
<gene>
    <name evidence="7" type="primary">rlmD</name>
    <name evidence="7" type="ORF">NPA09_01615</name>
</gene>
<dbReference type="PANTHER" id="PTHR11061">
    <property type="entry name" value="RNA M5U METHYLTRANSFERASE"/>
    <property type="match status" value="1"/>
</dbReference>
<keyword evidence="3 4" id="KW-0949">S-adenosyl-L-methionine</keyword>
<dbReference type="Pfam" id="PF05958">
    <property type="entry name" value="tRNA_U5-meth_tr"/>
    <property type="match status" value="1"/>
</dbReference>
<dbReference type="InterPro" id="IPR010280">
    <property type="entry name" value="U5_MeTrfase_fam"/>
</dbReference>
<dbReference type="Proteomes" id="UP001059576">
    <property type="component" value="Chromosome"/>
</dbReference>
<keyword evidence="8" id="KW-1185">Reference proteome</keyword>
<feature type="binding site" evidence="4">
    <location>
        <position position="355"/>
    </location>
    <ligand>
        <name>S-adenosyl-L-methionine</name>
        <dbReference type="ChEBI" id="CHEBI:59789"/>
    </ligand>
</feature>
<evidence type="ECO:0000313" key="8">
    <source>
        <dbReference type="Proteomes" id="UP001059576"/>
    </source>
</evidence>
<dbReference type="NCBIfam" id="TIGR00479">
    <property type="entry name" value="rumA"/>
    <property type="match status" value="1"/>
</dbReference>
<evidence type="ECO:0000313" key="7">
    <source>
        <dbReference type="EMBL" id="UUD37251.1"/>
    </source>
</evidence>
<dbReference type="GO" id="GO:0032259">
    <property type="term" value="P:methylation"/>
    <property type="evidence" value="ECO:0007669"/>
    <property type="project" value="UniProtKB-KW"/>
</dbReference>
<evidence type="ECO:0000256" key="1">
    <source>
        <dbReference type="ARBA" id="ARBA00022603"/>
    </source>
</evidence>
<dbReference type="Gene3D" id="3.40.50.150">
    <property type="entry name" value="Vaccinia Virus protein VP39"/>
    <property type="match status" value="1"/>
</dbReference>
<feature type="active site" evidence="5">
    <location>
        <position position="382"/>
    </location>
</feature>
<evidence type="ECO:0000256" key="5">
    <source>
        <dbReference type="PROSITE-ProRule" id="PRU10015"/>
    </source>
</evidence>
<sequence>MFKQGQIIENVNINEITYEGYGAVRFDKHLLLVENALINENVDIKVYKTTSKISYARVIRFNKISNDRVVDADSALLASGAAPLSNISYDKQLAFKQNFVKMLFRRQLGYENVSQIVPSPKEWNYRNKITIFLQNSIKNTEFGLKMKNSNIVVSQQGFKLADTLISDFINYLKTFKISDFSGVESLTIRTGNDEIQLILNTENLNKINNNFAEKILLNYKKVKSLVLKKENKILDYKNQLSLFDQFGHITFEINPNSFYQVNKEQTQNIYNKIKEFISRLNSKSVLDLYCGIGTIGLYVAEKVDKILGIEVVPEAINNAKTNANLNKITNANFICKNASKITSQTLEGIDTIIVDPPRSGLSSAEINILNKSSIKNIIYLSCNPHTLVRDLQLFKEIKIKEVIPFDMFPQTPHIETLVLLERKA</sequence>
<dbReference type="Gene3D" id="2.40.50.1070">
    <property type="match status" value="1"/>
</dbReference>
<dbReference type="CDD" id="cd02440">
    <property type="entry name" value="AdoMet_MTases"/>
    <property type="match status" value="1"/>
</dbReference>
<dbReference type="SUPFAM" id="SSF53335">
    <property type="entry name" value="S-adenosyl-L-methionine-dependent methyltransferases"/>
    <property type="match status" value="1"/>
</dbReference>
<keyword evidence="1 4" id="KW-0489">Methyltransferase</keyword>
<protein>
    <submittedName>
        <fullName evidence="7">23S rRNA (Uracil(1939)-C(5))-methyltransferase RlmD</fullName>
        <ecNumber evidence="7">2.1.1.190</ecNumber>
    </submittedName>
</protein>
<dbReference type="Gene3D" id="2.40.50.140">
    <property type="entry name" value="Nucleic acid-binding proteins"/>
    <property type="match status" value="1"/>
</dbReference>
<dbReference type="EMBL" id="CP101808">
    <property type="protein sequence ID" value="UUD37251.1"/>
    <property type="molecule type" value="Genomic_DNA"/>
</dbReference>
<dbReference type="InterPro" id="IPR030391">
    <property type="entry name" value="MeTrfase_TrmA_CS"/>
</dbReference>
<comment type="similarity">
    <text evidence="4">Belongs to the class I-like SAM-binding methyltransferase superfamily. RNA M5U methyltransferase family.</text>
</comment>
<dbReference type="SUPFAM" id="SSF50249">
    <property type="entry name" value="Nucleic acid-binding proteins"/>
    <property type="match status" value="1"/>
</dbReference>
<feature type="binding site" evidence="4">
    <location>
        <position position="289"/>
    </location>
    <ligand>
        <name>S-adenosyl-L-methionine</name>
        <dbReference type="ChEBI" id="CHEBI:59789"/>
    </ligand>
</feature>
<organism evidence="7 8">
    <name type="scientific">Mycoplasmopsis equigenitalium</name>
    <dbReference type="NCBI Taxonomy" id="114883"/>
    <lineage>
        <taxon>Bacteria</taxon>
        <taxon>Bacillati</taxon>
        <taxon>Mycoplasmatota</taxon>
        <taxon>Mycoplasmoidales</taxon>
        <taxon>Metamycoplasmataceae</taxon>
        <taxon>Mycoplasmopsis</taxon>
    </lineage>
</organism>
<reference evidence="7" key="1">
    <citation type="submission" date="2022-07" db="EMBL/GenBank/DDBJ databases">
        <title>Complete genome of Mycoplasma equigenitalium type strain T37.</title>
        <authorList>
            <person name="Spergser J."/>
        </authorList>
    </citation>
    <scope>NUCLEOTIDE SEQUENCE</scope>
    <source>
        <strain evidence="7">T37</strain>
    </source>
</reference>
<dbReference type="PANTHER" id="PTHR11061:SF30">
    <property type="entry name" value="TRNA (URACIL(54)-C(5))-METHYLTRANSFERASE"/>
    <property type="match status" value="1"/>
</dbReference>
<name>A0ABY5J5U6_9BACT</name>
<dbReference type="PROSITE" id="PS01230">
    <property type="entry name" value="TRMA_1"/>
    <property type="match status" value="1"/>
</dbReference>
<dbReference type="EC" id="2.1.1.190" evidence="7"/>
<keyword evidence="2 4" id="KW-0808">Transferase</keyword>
<dbReference type="RefSeq" id="WP_129721852.1">
    <property type="nucleotide sequence ID" value="NZ_CP101808.1"/>
</dbReference>